<dbReference type="RefSeq" id="XP_036632908.1">
    <property type="nucleotide sequence ID" value="XM_036774406.1"/>
</dbReference>
<accession>A0A8H6ZXY6</accession>
<evidence type="ECO:0000313" key="3">
    <source>
        <dbReference type="EMBL" id="KAF7432881.1"/>
    </source>
</evidence>
<feature type="compositionally biased region" description="Polar residues" evidence="1">
    <location>
        <begin position="206"/>
        <end position="223"/>
    </location>
</feature>
<dbReference type="Gene3D" id="3.30.2130.10">
    <property type="entry name" value="VC0802-like"/>
    <property type="match status" value="2"/>
</dbReference>
<evidence type="ECO:0000313" key="4">
    <source>
        <dbReference type="Proteomes" id="UP000623687"/>
    </source>
</evidence>
<sequence>MDPLYESQAQFTISLLPVSLSLVHIPRSRLTQLSHPVLRLILQPKPAFLNITCNEIELSLFAEHQMLEDFELLARRDRQRQRARSGSTASRKSSSSSLVEPVEMSYERWNVLQIDSHSDALENAGSRVNELSAPLAAAGISILYQSSYMSDFIFVKESRLHEVMSLLAQAGFDLYSATQDPWTLSPTSHDINAMVDMSTTTILTKSRSSMDITSSTCTSPKSQSPERTRPSLQRQKSHSPTNVDIDVLDPDLACVGLSEENIDIWSLKIVKLVAFPDLIHSCRKSSTPAPISKAGQYSALFGAPYSSLSPTSLDSPLSSYSTSSDEEGYFSQSPKDGNYSNGSLTSASRSYTDLSNLMPNTSPLKSASKHVVPSAPLDAHKLSNSLISFKKDSSVSFFSFTRTSEGSSLTLDVSLLATLFPPQERFMVICSGEFDALSESELDDQDWDAPSTTHKCLQIDLRRFGLDKHGLVNRFSRVLEENHINHMYSSTFKTANLLVTPSSARYRVQTSLIPSNTDKDDIPPPSEPSLAIASAIPLFTALPTLPVAIFGHLAHPSLSSTDPSPKSAIQTSAIHQPTA</sequence>
<reference evidence="3" key="1">
    <citation type="submission" date="2019-07" db="EMBL/GenBank/DDBJ databases">
        <authorList>
            <person name="Palmer J.M."/>
        </authorList>
    </citation>
    <scope>NUCLEOTIDE SEQUENCE</scope>
    <source>
        <strain evidence="3">PC9</strain>
    </source>
</reference>
<protein>
    <recommendedName>
        <fullName evidence="2">CASTOR ACT domain-containing protein</fullName>
    </recommendedName>
</protein>
<dbReference type="PANTHER" id="PTHR31131">
    <property type="entry name" value="CHROMOSOME 1, WHOLE GENOME SHOTGUN SEQUENCE"/>
    <property type="match status" value="1"/>
</dbReference>
<dbReference type="InterPro" id="IPR045865">
    <property type="entry name" value="ACT-like_dom_sf"/>
</dbReference>
<dbReference type="SUPFAM" id="SSF55021">
    <property type="entry name" value="ACT-like"/>
    <property type="match status" value="1"/>
</dbReference>
<feature type="compositionally biased region" description="Polar residues" evidence="1">
    <location>
        <begin position="230"/>
        <end position="242"/>
    </location>
</feature>
<dbReference type="VEuPathDB" id="FungiDB:PC9H_004825"/>
<proteinExistence type="predicted"/>
<dbReference type="GO" id="GO:0006520">
    <property type="term" value="P:amino acid metabolic process"/>
    <property type="evidence" value="ECO:0007669"/>
    <property type="project" value="UniProtKB-ARBA"/>
</dbReference>
<gene>
    <name evidence="3" type="ORF">PC9H_004825</name>
</gene>
<organism evidence="3 4">
    <name type="scientific">Pleurotus ostreatus</name>
    <name type="common">Oyster mushroom</name>
    <name type="synonym">White-rot fungus</name>
    <dbReference type="NCBI Taxonomy" id="5322"/>
    <lineage>
        <taxon>Eukaryota</taxon>
        <taxon>Fungi</taxon>
        <taxon>Dikarya</taxon>
        <taxon>Basidiomycota</taxon>
        <taxon>Agaricomycotina</taxon>
        <taxon>Agaricomycetes</taxon>
        <taxon>Agaricomycetidae</taxon>
        <taxon>Agaricales</taxon>
        <taxon>Pleurotineae</taxon>
        <taxon>Pleurotaceae</taxon>
        <taxon>Pleurotus</taxon>
    </lineage>
</organism>
<dbReference type="AlphaFoldDB" id="A0A8H6ZXY6"/>
<dbReference type="Pfam" id="PF13840">
    <property type="entry name" value="ACT_7"/>
    <property type="match status" value="1"/>
</dbReference>
<keyword evidence="4" id="KW-1185">Reference proteome</keyword>
<dbReference type="InterPro" id="IPR051719">
    <property type="entry name" value="CASTOR_mTORC1"/>
</dbReference>
<dbReference type="GO" id="GO:0046394">
    <property type="term" value="P:carboxylic acid biosynthetic process"/>
    <property type="evidence" value="ECO:0007669"/>
    <property type="project" value="UniProtKB-ARBA"/>
</dbReference>
<dbReference type="EMBL" id="JACETU010000003">
    <property type="protein sequence ID" value="KAF7432881.1"/>
    <property type="molecule type" value="Genomic_DNA"/>
</dbReference>
<dbReference type="InterPro" id="IPR027795">
    <property type="entry name" value="CASTOR_ACT_dom"/>
</dbReference>
<evidence type="ECO:0000256" key="1">
    <source>
        <dbReference type="SAM" id="MobiDB-lite"/>
    </source>
</evidence>
<dbReference type="OrthoDB" id="58529at2759"/>
<feature type="domain" description="CASTOR ACT" evidence="2">
    <location>
        <begin position="106"/>
        <end position="168"/>
    </location>
</feature>
<feature type="compositionally biased region" description="Polar residues" evidence="1">
    <location>
        <begin position="330"/>
        <end position="342"/>
    </location>
</feature>
<evidence type="ECO:0000259" key="2">
    <source>
        <dbReference type="Pfam" id="PF13840"/>
    </source>
</evidence>
<dbReference type="GeneID" id="59374643"/>
<comment type="caution">
    <text evidence="3">The sequence shown here is derived from an EMBL/GenBank/DDBJ whole genome shotgun (WGS) entry which is preliminary data.</text>
</comment>
<dbReference type="Proteomes" id="UP000623687">
    <property type="component" value="Unassembled WGS sequence"/>
</dbReference>
<feature type="region of interest" description="Disordered" evidence="1">
    <location>
        <begin position="206"/>
        <end position="243"/>
    </location>
</feature>
<feature type="region of interest" description="Disordered" evidence="1">
    <location>
        <begin position="559"/>
        <end position="579"/>
    </location>
</feature>
<feature type="region of interest" description="Disordered" evidence="1">
    <location>
        <begin position="316"/>
        <end position="342"/>
    </location>
</feature>
<dbReference type="PANTHER" id="PTHR31131:SF6">
    <property type="entry name" value="CASTOR ACT DOMAIN-CONTAINING PROTEIN"/>
    <property type="match status" value="1"/>
</dbReference>
<name>A0A8H6ZXY6_PLEOS</name>